<dbReference type="SUPFAM" id="SSF56752">
    <property type="entry name" value="D-aminoacid aminotransferase-like PLP-dependent enzymes"/>
    <property type="match status" value="1"/>
</dbReference>
<keyword evidence="2" id="KW-0032">Aminotransferase</keyword>
<sequence length="272" mass="31337">MYLINSVQVEKNDFTIPIENMGVWRGDGVFEAIKIHDGYPFAIDLHIDRLARSCSKVYFENIDYEKIKEDIIFIANNYEDGYVRTLILRSEKNSHDIFCFYQPPISISQNFSLQTQKAFWQSGGDYDLDSTFNIGTKSTSYGMNISHTRAAEQAGFTDALLLNKDEIILEGPTFTFGWINNDKIYVPDLKLGILDSITRQYLIKFGVEKKLTVLEDRIKTSDLEEIDACFVLSTAKHAVPVFKINEIEYANHDLITEIQNVFIEQIRTERLN</sequence>
<dbReference type="Pfam" id="PF01063">
    <property type="entry name" value="Aminotran_4"/>
    <property type="match status" value="1"/>
</dbReference>
<dbReference type="PANTHER" id="PTHR42743:SF11">
    <property type="entry name" value="AMINODEOXYCHORISMATE LYASE"/>
    <property type="match status" value="1"/>
</dbReference>
<evidence type="ECO:0000313" key="2">
    <source>
        <dbReference type="EMBL" id="AGQ19062.1"/>
    </source>
</evidence>
<dbReference type="AlphaFoldDB" id="S5DVQ8"/>
<name>S5DVQ8_9ACTN</name>
<reference evidence="2" key="1">
    <citation type="journal article" date="2013" name="Sci. Rep.">
        <title>Metagenomics uncovers a new group of low GC and ultra-small marine Actinobacteria.</title>
        <authorList>
            <person name="Ghai R."/>
            <person name="Mizuno C.M."/>
            <person name="Picazo A."/>
            <person name="Camacho A."/>
            <person name="Rodriguez-Valera F."/>
        </authorList>
    </citation>
    <scope>NUCLEOTIDE SEQUENCE</scope>
</reference>
<organism evidence="2">
    <name type="scientific">Candidatus Actinomarina minuta</name>
    <dbReference type="NCBI Taxonomy" id="1389454"/>
    <lineage>
        <taxon>Bacteria</taxon>
        <taxon>Bacillati</taxon>
        <taxon>Actinomycetota</taxon>
        <taxon>Actinomycetes</taxon>
        <taxon>Candidatus Actinomarinidae</taxon>
        <taxon>Candidatus Actinomarinales</taxon>
        <taxon>Candidatus Actinomarineae</taxon>
        <taxon>Candidatus Actinomarinaceae</taxon>
        <taxon>Candidatus Actinomarina</taxon>
    </lineage>
</organism>
<dbReference type="GO" id="GO:0008483">
    <property type="term" value="F:transaminase activity"/>
    <property type="evidence" value="ECO:0007669"/>
    <property type="project" value="UniProtKB-KW"/>
</dbReference>
<accession>S5DVQ8</accession>
<keyword evidence="2" id="KW-0808">Transferase</keyword>
<comment type="similarity">
    <text evidence="1">Belongs to the class-IV pyridoxal-phosphate-dependent aminotransferase family.</text>
</comment>
<dbReference type="InterPro" id="IPR043131">
    <property type="entry name" value="BCAT-like_N"/>
</dbReference>
<evidence type="ECO:0000256" key="1">
    <source>
        <dbReference type="ARBA" id="ARBA00009320"/>
    </source>
</evidence>
<keyword evidence="2" id="KW-0456">Lyase</keyword>
<dbReference type="CDD" id="cd00449">
    <property type="entry name" value="PLPDE_IV"/>
    <property type="match status" value="1"/>
</dbReference>
<dbReference type="GO" id="GO:0046394">
    <property type="term" value="P:carboxylic acid biosynthetic process"/>
    <property type="evidence" value="ECO:0007669"/>
    <property type="project" value="UniProtKB-ARBA"/>
</dbReference>
<dbReference type="InterPro" id="IPR001544">
    <property type="entry name" value="Aminotrans_IV"/>
</dbReference>
<dbReference type="InterPro" id="IPR043132">
    <property type="entry name" value="BCAT-like_C"/>
</dbReference>
<dbReference type="InterPro" id="IPR050571">
    <property type="entry name" value="Class-IV_PLP-Dep_Aminotrnsfr"/>
</dbReference>
<dbReference type="Gene3D" id="3.20.10.10">
    <property type="entry name" value="D-amino Acid Aminotransferase, subunit A, domain 2"/>
    <property type="match status" value="1"/>
</dbReference>
<dbReference type="InterPro" id="IPR036038">
    <property type="entry name" value="Aminotransferase-like"/>
</dbReference>
<protein>
    <submittedName>
        <fullName evidence="2">Branched-chain amino acid aminotransferase/4-amino-4-deoxychorismate lyase</fullName>
    </submittedName>
</protein>
<proteinExistence type="inferred from homology"/>
<dbReference type="Gene3D" id="3.30.470.10">
    <property type="match status" value="1"/>
</dbReference>
<dbReference type="GO" id="GO:0016829">
    <property type="term" value="F:lyase activity"/>
    <property type="evidence" value="ECO:0007669"/>
    <property type="project" value="UniProtKB-KW"/>
</dbReference>
<dbReference type="PANTHER" id="PTHR42743">
    <property type="entry name" value="AMINO-ACID AMINOTRANSFERASE"/>
    <property type="match status" value="1"/>
</dbReference>
<dbReference type="EMBL" id="KC811121">
    <property type="protein sequence ID" value="AGQ19062.1"/>
    <property type="molecule type" value="Genomic_DNA"/>
</dbReference>